<gene>
    <name evidence="1" type="ORF">IWQ60_001358</name>
</gene>
<proteinExistence type="predicted"/>
<sequence length="295" mass="33467">MPQNRDNGVYYDASEYAQPEWVTSFAINVDQAVQFLAKLTPRRRQSDHDMHKLATYFEQGERYAALAAADGTGIEYFSAKAHGFRELQPYGYVLANDEASRLLPELQRLYQALWQARLLETTGPMRRLWLFFISELAATAVHLHYTDRLDMGVVETLLTMIPQLNDSDTYPYLDLPLYVAAAGNNLEPRLLSALWDLRATPLPLNEEGNPDQEIEEQFHRQVTRLVDYYDESTPRDDILKALIGDKAALGPLVAALGSVGDEVVIRIPTMRGQVPDQRRPSFGPFLRSVFPSLYS</sequence>
<reference evidence="1" key="1">
    <citation type="submission" date="2022-07" db="EMBL/GenBank/DDBJ databases">
        <title>Phylogenomic reconstructions and comparative analyses of Kickxellomycotina fungi.</title>
        <authorList>
            <person name="Reynolds N.K."/>
            <person name="Stajich J.E."/>
            <person name="Barry K."/>
            <person name="Grigoriev I.V."/>
            <person name="Crous P."/>
            <person name="Smith M.E."/>
        </authorList>
    </citation>
    <scope>NUCLEOTIDE SEQUENCE</scope>
    <source>
        <strain evidence="1">RSA 861</strain>
    </source>
</reference>
<protein>
    <submittedName>
        <fullName evidence="1">Uncharacterized protein</fullName>
    </submittedName>
</protein>
<organism evidence="1 2">
    <name type="scientific">Tieghemiomyces parasiticus</name>
    <dbReference type="NCBI Taxonomy" id="78921"/>
    <lineage>
        <taxon>Eukaryota</taxon>
        <taxon>Fungi</taxon>
        <taxon>Fungi incertae sedis</taxon>
        <taxon>Zoopagomycota</taxon>
        <taxon>Kickxellomycotina</taxon>
        <taxon>Dimargaritomycetes</taxon>
        <taxon>Dimargaritales</taxon>
        <taxon>Dimargaritaceae</taxon>
        <taxon>Tieghemiomyces</taxon>
    </lineage>
</organism>
<dbReference type="AlphaFoldDB" id="A0A9W8AJI6"/>
<name>A0A9W8AJI6_9FUNG</name>
<dbReference type="Proteomes" id="UP001150569">
    <property type="component" value="Unassembled WGS sequence"/>
</dbReference>
<comment type="caution">
    <text evidence="1">The sequence shown here is derived from an EMBL/GenBank/DDBJ whole genome shotgun (WGS) entry which is preliminary data.</text>
</comment>
<dbReference type="EMBL" id="JANBPT010000042">
    <property type="protein sequence ID" value="KAJ1929248.1"/>
    <property type="molecule type" value="Genomic_DNA"/>
</dbReference>
<evidence type="ECO:0000313" key="1">
    <source>
        <dbReference type="EMBL" id="KAJ1929248.1"/>
    </source>
</evidence>
<accession>A0A9W8AJI6</accession>
<keyword evidence="2" id="KW-1185">Reference proteome</keyword>
<evidence type="ECO:0000313" key="2">
    <source>
        <dbReference type="Proteomes" id="UP001150569"/>
    </source>
</evidence>